<dbReference type="GO" id="GO:0003723">
    <property type="term" value="F:RNA binding"/>
    <property type="evidence" value="ECO:0007669"/>
    <property type="project" value="TreeGrafter"/>
</dbReference>
<dbReference type="PANTHER" id="PTHR11722:SF0">
    <property type="entry name" value="LARGE RIBOSOMAL SUBUNIT PROTEIN EL13"/>
    <property type="match status" value="1"/>
</dbReference>
<organism evidence="7 8">
    <name type="scientific">Amblyomma americanum</name>
    <name type="common">Lone star tick</name>
    <dbReference type="NCBI Taxonomy" id="6943"/>
    <lineage>
        <taxon>Eukaryota</taxon>
        <taxon>Metazoa</taxon>
        <taxon>Ecdysozoa</taxon>
        <taxon>Arthropoda</taxon>
        <taxon>Chelicerata</taxon>
        <taxon>Arachnida</taxon>
        <taxon>Acari</taxon>
        <taxon>Parasitiformes</taxon>
        <taxon>Ixodida</taxon>
        <taxon>Ixodoidea</taxon>
        <taxon>Ixodidae</taxon>
        <taxon>Amblyomminae</taxon>
        <taxon>Amblyomma</taxon>
    </lineage>
</organism>
<comment type="similarity">
    <text evidence="1 6">Belongs to the eukaryotic ribosomal protein eL13 family.</text>
</comment>
<evidence type="ECO:0000256" key="4">
    <source>
        <dbReference type="ARBA" id="ARBA00058367"/>
    </source>
</evidence>
<dbReference type="GO" id="GO:0003735">
    <property type="term" value="F:structural constituent of ribosome"/>
    <property type="evidence" value="ECO:0007669"/>
    <property type="project" value="InterPro"/>
</dbReference>
<comment type="caution">
    <text evidence="7">The sequence shown here is derived from an EMBL/GenBank/DDBJ whole genome shotgun (WGS) entry which is preliminary data.</text>
</comment>
<evidence type="ECO:0000256" key="6">
    <source>
        <dbReference type="RuleBase" id="RU000572"/>
    </source>
</evidence>
<dbReference type="HAMAP" id="MF_00499">
    <property type="entry name" value="Ribosomal_eL13"/>
    <property type="match status" value="1"/>
</dbReference>
<protein>
    <recommendedName>
        <fullName evidence="6">60S ribosomal protein L13</fullName>
    </recommendedName>
</protein>
<keyword evidence="2 6" id="KW-0689">Ribosomal protein</keyword>
<dbReference type="Gene3D" id="1.20.5.110">
    <property type="match status" value="1"/>
</dbReference>
<dbReference type="FunFam" id="1.20.5.110:FF:000003">
    <property type="entry name" value="60S ribosomal protein L13"/>
    <property type="match status" value="1"/>
</dbReference>
<comment type="subunit">
    <text evidence="5">Component of the 60S large ribosomal subunit (LSU).</text>
</comment>
<name>A0AAQ4EDC2_AMBAM</name>
<dbReference type="Proteomes" id="UP001321473">
    <property type="component" value="Unassembled WGS sequence"/>
</dbReference>
<dbReference type="InterPro" id="IPR018256">
    <property type="entry name" value="Ribosomal_eL13_CS"/>
</dbReference>
<accession>A0AAQ4EDC2</accession>
<reference evidence="7 8" key="1">
    <citation type="journal article" date="2023" name="Arcadia Sci">
        <title>De novo assembly of a long-read Amblyomma americanum tick genome.</title>
        <authorList>
            <person name="Chou S."/>
            <person name="Poskanzer K.E."/>
            <person name="Rollins M."/>
            <person name="Thuy-Boun P.S."/>
        </authorList>
    </citation>
    <scope>NUCLEOTIDE SEQUENCE [LARGE SCALE GENOMIC DNA]</scope>
    <source>
        <strain evidence="7">F_SG_1</strain>
        <tissue evidence="7">Salivary glands</tissue>
    </source>
</reference>
<sequence length="251" mass="29111">MSTERHHLSTSETNPIVQFASCSFLLRSCRPPHGSFEMAPKRNNMVPNGHFHKDWQRYVKTWFNQPMRKKRRHANRVKKARAIAPRPLKGSLRPVIRCPGFKYNTKQRLGKGFTLEELKAAGIDKRAARTIGISVDYRRRNKSVESLQQNVQRLKEYRSKLILFPLKGSKSEKTEVSTDEQKLALQYKGVIMPLKKSTHYEKPRVPTEEEKKYCAYVHLRQAKAKARLWGKRAKKAREAAESMEAQAPKKA</sequence>
<dbReference type="PANTHER" id="PTHR11722">
    <property type="entry name" value="60S RIBOSOMAL PROTEIN L13"/>
    <property type="match status" value="1"/>
</dbReference>
<dbReference type="AlphaFoldDB" id="A0AAQ4EDC2"/>
<dbReference type="GO" id="GO:0006412">
    <property type="term" value="P:translation"/>
    <property type="evidence" value="ECO:0007669"/>
    <property type="project" value="InterPro"/>
</dbReference>
<evidence type="ECO:0000256" key="1">
    <source>
        <dbReference type="ARBA" id="ARBA00005640"/>
    </source>
</evidence>
<evidence type="ECO:0000313" key="7">
    <source>
        <dbReference type="EMBL" id="KAK8772583.1"/>
    </source>
</evidence>
<comment type="function">
    <text evidence="4">Component of the ribosome, a large ribonucleoprotein complex responsible for the synthesis of proteins in the cell. The small ribosomal subunit (SSU) binds messenger RNAs (mRNAs) and translates the encoded message by selecting cognate aminoacyl-transfer RNA (tRNA) molecules. The large subunit (LSU) contains the ribosomal catalytic site termed the peptidyl transferase center (PTC), which catalyzes the formation of peptide bonds, thereby polymerizing the amino acids delivered by tRNAs into a polypeptide chain. The nascent polypeptides leave the ribosome through a tunnel in the LSU and interact with protein factors that function in enzymatic processing, targeting, and the membrane insertion of nascent chains at the exit of the ribosomal tunnel. As part of the LSU, it is probably required for its formation and the maturation of rRNAs.</text>
</comment>
<dbReference type="InterPro" id="IPR001380">
    <property type="entry name" value="Ribosomal_eL13"/>
</dbReference>
<dbReference type="PROSITE" id="PS01104">
    <property type="entry name" value="RIBOSOMAL_L13E"/>
    <property type="match status" value="1"/>
</dbReference>
<dbReference type="GO" id="GO:0022625">
    <property type="term" value="C:cytosolic large ribosomal subunit"/>
    <property type="evidence" value="ECO:0007669"/>
    <property type="project" value="TreeGrafter"/>
</dbReference>
<keyword evidence="3 6" id="KW-0687">Ribonucleoprotein</keyword>
<evidence type="ECO:0000256" key="2">
    <source>
        <dbReference type="ARBA" id="ARBA00022980"/>
    </source>
</evidence>
<gene>
    <name evidence="7" type="ORF">V5799_024170</name>
</gene>
<evidence type="ECO:0000256" key="3">
    <source>
        <dbReference type="ARBA" id="ARBA00023274"/>
    </source>
</evidence>
<keyword evidence="8" id="KW-1185">Reference proteome</keyword>
<evidence type="ECO:0000313" key="8">
    <source>
        <dbReference type="Proteomes" id="UP001321473"/>
    </source>
</evidence>
<proteinExistence type="inferred from homology"/>
<evidence type="ECO:0000256" key="5">
    <source>
        <dbReference type="ARBA" id="ARBA00065437"/>
    </source>
</evidence>
<dbReference type="EMBL" id="JARKHS020018085">
    <property type="protein sequence ID" value="KAK8772583.1"/>
    <property type="molecule type" value="Genomic_DNA"/>
</dbReference>
<dbReference type="Pfam" id="PF01294">
    <property type="entry name" value="Ribosomal_L13e"/>
    <property type="match status" value="1"/>
</dbReference>